<reference evidence="2 3" key="1">
    <citation type="submission" date="2019-10" db="EMBL/GenBank/DDBJ databases">
        <title>Pseudoalteromonas rubra S4059.</title>
        <authorList>
            <person name="Paulsen S."/>
            <person name="Wang X."/>
        </authorList>
    </citation>
    <scope>NUCLEOTIDE SEQUENCE [LARGE SCALE GENOMIC DNA]</scope>
    <source>
        <strain evidence="2 3">S4059</strain>
    </source>
</reference>
<dbReference type="InterPro" id="IPR017703">
    <property type="entry name" value="YgfZ/GCV_T_CS"/>
</dbReference>
<dbReference type="InterPro" id="IPR048451">
    <property type="entry name" value="YgfZ_barrel"/>
</dbReference>
<dbReference type="Gene3D" id="2.40.30.160">
    <property type="match status" value="1"/>
</dbReference>
<evidence type="ECO:0000259" key="1">
    <source>
        <dbReference type="Pfam" id="PF21130"/>
    </source>
</evidence>
<dbReference type="SUPFAM" id="SSF103025">
    <property type="entry name" value="Folate-binding domain"/>
    <property type="match status" value="1"/>
</dbReference>
<feature type="domain" description="tRNA-modifying protein YgfZ-like beta-barrel" evidence="1">
    <location>
        <begin position="220"/>
        <end position="286"/>
    </location>
</feature>
<dbReference type="Gene3D" id="3.30.70.1630">
    <property type="match status" value="1"/>
</dbReference>
<dbReference type="InterPro" id="IPR029043">
    <property type="entry name" value="GcvT/YgfZ_C"/>
</dbReference>
<dbReference type="SUPFAM" id="SSF101790">
    <property type="entry name" value="Aminomethyltransferase beta-barrel domain"/>
    <property type="match status" value="1"/>
</dbReference>
<gene>
    <name evidence="2" type="ORF">CWC22_013320</name>
</gene>
<dbReference type="InterPro" id="IPR045179">
    <property type="entry name" value="YgfZ/GcvT"/>
</dbReference>
<dbReference type="RefSeq" id="WP_138537551.1">
    <property type="nucleotide sequence ID" value="NZ_CP045429.1"/>
</dbReference>
<evidence type="ECO:0000313" key="2">
    <source>
        <dbReference type="EMBL" id="QPB83918.1"/>
    </source>
</evidence>
<dbReference type="STRING" id="43658.AT705_06005"/>
<protein>
    <submittedName>
        <fullName evidence="2">Transcriptional regulator</fullName>
    </submittedName>
</protein>
<proteinExistence type="predicted"/>
<dbReference type="Proteomes" id="UP000305729">
    <property type="component" value="Chromosome 1"/>
</dbReference>
<dbReference type="Pfam" id="PF21130">
    <property type="entry name" value="YgfZ_barrel"/>
    <property type="match status" value="1"/>
</dbReference>
<evidence type="ECO:0000313" key="3">
    <source>
        <dbReference type="Proteomes" id="UP000305729"/>
    </source>
</evidence>
<dbReference type="NCBIfam" id="TIGR03317">
    <property type="entry name" value="ygfZ_signature"/>
    <property type="match status" value="1"/>
</dbReference>
<accession>A0A5S3V096</accession>
<sequence>MAQANAYPLSLQLISVSGADKLSYLHGQVTQDLNLLTDDNFLWAGHCSPKGKLWATLRLSKLNDAYLLLGSQAETDASCRELKKYGVFAKVDIEITHHQVLGILTDDMCQTCDLLGLTFAQESNACTFGDNNKALKLNGQRLLLIVEHGYTLPQGVALHTDPTPFDSATILAGEPQLGETSVDEYVPQMVNLQALGAISFKKGCYTGQETVARMRYLGKNKRALYIVKGQASAHPQESELEVQLEGDNWRRAGKVIHQAYDSVSQDYYALAVMANDLTDSAVLRCKTHPGVELKIQPLPYSLEDN</sequence>
<dbReference type="PANTHER" id="PTHR22602">
    <property type="entry name" value="TRANSFERASE CAF17, MITOCHONDRIAL-RELATED"/>
    <property type="match status" value="1"/>
</dbReference>
<dbReference type="AlphaFoldDB" id="A0A5S3V096"/>
<dbReference type="GO" id="GO:0016226">
    <property type="term" value="P:iron-sulfur cluster assembly"/>
    <property type="evidence" value="ECO:0007669"/>
    <property type="project" value="TreeGrafter"/>
</dbReference>
<dbReference type="EMBL" id="CP045429">
    <property type="protein sequence ID" value="QPB83918.1"/>
    <property type="molecule type" value="Genomic_DNA"/>
</dbReference>
<dbReference type="Gene3D" id="3.30.70.1400">
    <property type="entry name" value="Aminomethyltransferase beta-barrel domains"/>
    <property type="match status" value="1"/>
</dbReference>
<name>A0A5S3V096_9GAMM</name>
<dbReference type="PANTHER" id="PTHR22602:SF0">
    <property type="entry name" value="TRANSFERASE CAF17, MITOCHONDRIAL-RELATED"/>
    <property type="match status" value="1"/>
</dbReference>
<organism evidence="2 3">
    <name type="scientific">Pseudoalteromonas rubra</name>
    <dbReference type="NCBI Taxonomy" id="43658"/>
    <lineage>
        <taxon>Bacteria</taxon>
        <taxon>Pseudomonadati</taxon>
        <taxon>Pseudomonadota</taxon>
        <taxon>Gammaproteobacteria</taxon>
        <taxon>Alteromonadales</taxon>
        <taxon>Pseudoalteromonadaceae</taxon>
        <taxon>Pseudoalteromonas</taxon>
    </lineage>
</organism>